<sequence>MDALGTSPTDSVASIEINDALFCEHGKEVCEPCGFDGREDNDAVMGFDPLPRAALELPAYYKNAKDNSYVCKAHANNECKQCFNWKKNITKLHKEAKKTAKAEKNKPKSNLHV</sequence>
<protein>
    <recommendedName>
        <fullName evidence="4">C2H2-type domain-containing protein</fullName>
    </recommendedName>
</protein>
<accession>A0ABR3Q5R5</accession>
<feature type="region of interest" description="Disordered" evidence="1">
    <location>
        <begin position="94"/>
        <end position="113"/>
    </location>
</feature>
<reference evidence="2 3" key="1">
    <citation type="submission" date="2023-08" db="EMBL/GenBank/DDBJ databases">
        <title>Annotated Genome Sequence of Vanrija albida AlHP1.</title>
        <authorList>
            <person name="Herzog R."/>
        </authorList>
    </citation>
    <scope>NUCLEOTIDE SEQUENCE [LARGE SCALE GENOMIC DNA]</scope>
    <source>
        <strain evidence="2 3">AlHP1</strain>
    </source>
</reference>
<proteinExistence type="predicted"/>
<dbReference type="RefSeq" id="XP_069210007.1">
    <property type="nucleotide sequence ID" value="XM_069352589.1"/>
</dbReference>
<feature type="compositionally biased region" description="Basic and acidic residues" evidence="1">
    <location>
        <begin position="97"/>
        <end position="106"/>
    </location>
</feature>
<evidence type="ECO:0000256" key="1">
    <source>
        <dbReference type="SAM" id="MobiDB-lite"/>
    </source>
</evidence>
<dbReference type="GeneID" id="95985109"/>
<evidence type="ECO:0000313" key="2">
    <source>
        <dbReference type="EMBL" id="KAL1410063.1"/>
    </source>
</evidence>
<keyword evidence="3" id="KW-1185">Reference proteome</keyword>
<evidence type="ECO:0000313" key="3">
    <source>
        <dbReference type="Proteomes" id="UP001565368"/>
    </source>
</evidence>
<name>A0ABR3Q5R5_9TREE</name>
<gene>
    <name evidence="2" type="ORF">Q8F55_004066</name>
</gene>
<organism evidence="2 3">
    <name type="scientific">Vanrija albida</name>
    <dbReference type="NCBI Taxonomy" id="181172"/>
    <lineage>
        <taxon>Eukaryota</taxon>
        <taxon>Fungi</taxon>
        <taxon>Dikarya</taxon>
        <taxon>Basidiomycota</taxon>
        <taxon>Agaricomycotina</taxon>
        <taxon>Tremellomycetes</taxon>
        <taxon>Trichosporonales</taxon>
        <taxon>Trichosporonaceae</taxon>
        <taxon>Vanrija</taxon>
    </lineage>
</organism>
<dbReference type="EMBL" id="JBBXJM010000003">
    <property type="protein sequence ID" value="KAL1410063.1"/>
    <property type="molecule type" value="Genomic_DNA"/>
</dbReference>
<comment type="caution">
    <text evidence="2">The sequence shown here is derived from an EMBL/GenBank/DDBJ whole genome shotgun (WGS) entry which is preliminary data.</text>
</comment>
<dbReference type="Proteomes" id="UP001565368">
    <property type="component" value="Unassembled WGS sequence"/>
</dbReference>
<evidence type="ECO:0008006" key="4">
    <source>
        <dbReference type="Google" id="ProtNLM"/>
    </source>
</evidence>